<gene>
    <name evidence="1" type="ORF">OINT_2000523</name>
</gene>
<dbReference type="Proteomes" id="UP000004386">
    <property type="component" value="Unassembled WGS sequence"/>
</dbReference>
<dbReference type="AlphaFoldDB" id="C4WNP5"/>
<dbReference type="HOGENOM" id="CLU_556535_0_0_5"/>
<name>C4WNP5_9HYPH</name>
<dbReference type="Pfam" id="PF19717">
    <property type="entry name" value="DUF6212"/>
    <property type="match status" value="1"/>
</dbReference>
<comment type="caution">
    <text evidence="1">The sequence shown here is derived from an EMBL/GenBank/DDBJ whole genome shotgun (WGS) entry which is preliminary data.</text>
</comment>
<evidence type="ECO:0000313" key="1">
    <source>
        <dbReference type="EMBL" id="EEQ93372.1"/>
    </source>
</evidence>
<organism evidence="1 2">
    <name type="scientific">Brucella intermedia LMG 3301</name>
    <dbReference type="NCBI Taxonomy" id="641118"/>
    <lineage>
        <taxon>Bacteria</taxon>
        <taxon>Pseudomonadati</taxon>
        <taxon>Pseudomonadota</taxon>
        <taxon>Alphaproteobacteria</taxon>
        <taxon>Hyphomicrobiales</taxon>
        <taxon>Brucellaceae</taxon>
        <taxon>Brucella/Ochrobactrum group</taxon>
        <taxon>Brucella</taxon>
    </lineage>
</organism>
<dbReference type="EMBL" id="ACQA01000002">
    <property type="protein sequence ID" value="EEQ93372.1"/>
    <property type="molecule type" value="Genomic_DNA"/>
</dbReference>
<dbReference type="InterPro" id="IPR046184">
    <property type="entry name" value="DUF6212"/>
</dbReference>
<proteinExistence type="predicted"/>
<accession>C4WNP5</accession>
<protein>
    <submittedName>
        <fullName evidence="1">Membrane-anchored protein</fullName>
    </submittedName>
</protein>
<evidence type="ECO:0000313" key="2">
    <source>
        <dbReference type="Proteomes" id="UP000004386"/>
    </source>
</evidence>
<sequence length="518" mass="57350">MQVQAETPKSAITQWMIMLSTPLPAISARKSRRYAIASMRDREALEATSLGELTTFVEGDGKRLRLANTFPLIAVAASQEGENELKTVLQQIYRLSTIPELPVVRVDEASPETAPLLVTQLLESSLDRLVGHVSKVHTELAMLRRERETMFENYRAIEDAFHARNWDSSTEIFSHAPLVDPKDEGFARLLRESEIEQLFPVSSYAVSGFALHFRDLPANRNGQLIVTLDYLENGEGIAEWLVPYSALQSEWNFFSLPKACDGSHRTLRLRISASGGVPPELSLGNVIANERYAARARIPHADLDMRPLALRIFTGLPGVRPASLPNAIVPTALINGRKVDDYRLPVELLRNVANVSVTSITPDFPTVRFLEHEDAIGCHPLEEGVTAASIRRVVAPGTVRVSARAVIDHPEGKPCAVGLLLVNLASDVKEEIDAISNLDRRRQQVLFSGWSEVAPNRPIDINFMLEGPVDRTMDLVVLSKAAADSVDFSWLKVFNFRLVKHIEAGPAQELAKEAANVR</sequence>
<reference evidence="1 2" key="1">
    <citation type="submission" date="2009-05" db="EMBL/GenBank/DDBJ databases">
        <authorList>
            <person name="Setubal J.C."/>
            <person name="Boyle S."/>
            <person name="Crasta O.R."/>
            <person name="Gillespie J.J."/>
            <person name="Kenyon R.W."/>
            <person name="Lu J."/>
            <person name="Mane S."/>
            <person name="Nagrani S."/>
            <person name="Shallom J.M."/>
            <person name="Shallom S."/>
            <person name="Shukla M."/>
            <person name="Snyder E.E."/>
            <person name="Sobral B.W."/>
            <person name="Wattam A.R."/>
            <person name="Will R."/>
            <person name="Williams K."/>
            <person name="Yoo H."/>
            <person name="Munk C."/>
            <person name="Tapia R."/>
            <person name="Green L."/>
            <person name="Rogers Y."/>
            <person name="Detter J.C."/>
            <person name="Bruce D."/>
            <person name="Brettin T.S."/>
            <person name="Tsolis R."/>
        </authorList>
    </citation>
    <scope>NUCLEOTIDE SEQUENCE [LARGE SCALE GENOMIC DNA]</scope>
    <source>
        <strain evidence="1 2">LMG 3301</strain>
    </source>
</reference>